<comment type="similarity">
    <text evidence="1">Belongs to the UPF0449 family.</text>
</comment>
<dbReference type="AlphaFoldDB" id="A0A8C6PXT5"/>
<organism evidence="2 3">
    <name type="scientific">Nothobranchius furzeri</name>
    <name type="common">Turquoise killifish</name>
    <dbReference type="NCBI Taxonomy" id="105023"/>
    <lineage>
        <taxon>Eukaryota</taxon>
        <taxon>Metazoa</taxon>
        <taxon>Chordata</taxon>
        <taxon>Craniata</taxon>
        <taxon>Vertebrata</taxon>
        <taxon>Euteleostomi</taxon>
        <taxon>Actinopterygii</taxon>
        <taxon>Neopterygii</taxon>
        <taxon>Teleostei</taxon>
        <taxon>Neoteleostei</taxon>
        <taxon>Acanthomorphata</taxon>
        <taxon>Ovalentaria</taxon>
        <taxon>Atherinomorphae</taxon>
        <taxon>Cyprinodontiformes</taxon>
        <taxon>Nothobranchiidae</taxon>
        <taxon>Nothobranchius</taxon>
    </lineage>
</organism>
<evidence type="ECO:0000313" key="2">
    <source>
        <dbReference type="Ensembl" id="ENSNFUP00015050717.1"/>
    </source>
</evidence>
<accession>A0A8C6PXT5</accession>
<evidence type="ECO:0000313" key="3">
    <source>
        <dbReference type="Proteomes" id="UP000694548"/>
    </source>
</evidence>
<dbReference type="Ensembl" id="ENSNFUT00015052894.1">
    <property type="protein sequence ID" value="ENSNFUP00015050717.1"/>
    <property type="gene ID" value="ENSNFUG00015023797.1"/>
</dbReference>
<reference evidence="2" key="3">
    <citation type="submission" date="2025-09" db="UniProtKB">
        <authorList>
            <consortium name="Ensembl"/>
        </authorList>
    </citation>
    <scope>IDENTIFICATION</scope>
</reference>
<dbReference type="Proteomes" id="UP000694548">
    <property type="component" value="Chromosome sgr17"/>
</dbReference>
<evidence type="ECO:0000256" key="1">
    <source>
        <dbReference type="ARBA" id="ARBA00006137"/>
    </source>
</evidence>
<sequence>MNIGSKNKKRVVLLSRPELPNVDQILEDISKAAPDDPVFNVLEKTGKGDEVEHRFLQCRRYLELNERLREAQGQLQRQWEELLAVGEQLDRKVEEIKGQLL</sequence>
<dbReference type="InterPro" id="IPR028227">
    <property type="entry name" value="UPF0449"/>
</dbReference>
<name>A0A8C6PXT5_NOTFU</name>
<protein>
    <submittedName>
        <fullName evidence="2">Si:ch73-238c9.1</fullName>
    </submittedName>
</protein>
<dbReference type="PANTHER" id="PTHR34766:SF1">
    <property type="entry name" value="UPF0449 PROTEIN C19ORF25"/>
    <property type="match status" value="1"/>
</dbReference>
<dbReference type="PANTHER" id="PTHR34766">
    <property type="entry name" value="UPF0449 PROTEIN C19ORF25"/>
    <property type="match status" value="1"/>
</dbReference>
<gene>
    <name evidence="2" type="primary">cunh19orf25</name>
</gene>
<dbReference type="GeneTree" id="ENSGT00390000007991"/>
<reference evidence="2" key="1">
    <citation type="submission" date="2014-08" db="EMBL/GenBank/DDBJ databases">
        <authorList>
            <person name="Senf B."/>
            <person name="Petzold A."/>
            <person name="Downie B.R."/>
            <person name="Koch P."/>
            <person name="Platzer M."/>
        </authorList>
    </citation>
    <scope>NUCLEOTIDE SEQUENCE [LARGE SCALE GENOMIC DNA]</scope>
    <source>
        <strain evidence="2">GRZ</strain>
    </source>
</reference>
<keyword evidence="3" id="KW-1185">Reference proteome</keyword>
<dbReference type="Pfam" id="PF15136">
    <property type="entry name" value="UPF0449"/>
    <property type="match status" value="1"/>
</dbReference>
<proteinExistence type="inferred from homology"/>
<reference evidence="2" key="2">
    <citation type="submission" date="2025-08" db="UniProtKB">
        <authorList>
            <consortium name="Ensembl"/>
        </authorList>
    </citation>
    <scope>IDENTIFICATION</scope>
</reference>